<dbReference type="EMBL" id="JBDXSU010000002">
    <property type="protein sequence ID" value="MFB5189154.1"/>
    <property type="molecule type" value="Genomic_DNA"/>
</dbReference>
<dbReference type="Pfam" id="PF01970">
    <property type="entry name" value="TctA"/>
    <property type="match status" value="1"/>
</dbReference>
<evidence type="ECO:0000313" key="3">
    <source>
        <dbReference type="EMBL" id="MFB5189154.1"/>
    </source>
</evidence>
<keyword evidence="1" id="KW-0812">Transmembrane</keyword>
<keyword evidence="1" id="KW-0472">Membrane</keyword>
<feature type="transmembrane region" description="Helical" evidence="1">
    <location>
        <begin position="104"/>
        <end position="130"/>
    </location>
</feature>
<proteinExistence type="predicted"/>
<dbReference type="PANTHER" id="PTHR35342:SF5">
    <property type="entry name" value="TRICARBOXYLIC TRANSPORT PROTEIN"/>
    <property type="match status" value="1"/>
</dbReference>
<feature type="transmembrane region" description="Helical" evidence="1">
    <location>
        <begin position="438"/>
        <end position="459"/>
    </location>
</feature>
<keyword evidence="4" id="KW-1185">Reference proteome</keyword>
<feature type="transmembrane region" description="Helical" evidence="1">
    <location>
        <begin position="165"/>
        <end position="182"/>
    </location>
</feature>
<feature type="domain" description="DUF112" evidence="2">
    <location>
        <begin position="19"/>
        <end position="440"/>
    </location>
</feature>
<dbReference type="Proteomes" id="UP001579974">
    <property type="component" value="Unassembled WGS sequence"/>
</dbReference>
<keyword evidence="1" id="KW-1133">Transmembrane helix</keyword>
<sequence length="504" mass="52923">MFQHLLPAMNTFFTWPAPLFLLIGVLVGMLFGVLPGLGGPQVLALLTPLTYKMDHTSAIVMMIGAMSAIPLSGSLAAILLNLPGHAPSVASTFDGYPLTRQGKGGYAVGASAMSAILAAFIGAIILTLVLPIGEKVVLAFSFPEFFMMAVAGLSMVAIISRKGSVWKGVVTVALGLMIAFIGSDPVTGSTRFTFGNMYLYSGIDIVPALIGLFAISEAISMLLKGGKLTEDTESSTRLSGVVDGMKAVFTNFGVFIRSNLIGTFMGMIPGVGGSITTIVAYGQAVQTSKHPESFGTGDIAGVIAPETANNSKDASGFIPTLLFGIPSHIEMAVLLGTLTVLGINPGPQLVQTDPDKVLTVIYALVIGNIVTAVVILLFGGYVTRLALVSKQLLAPIIFALSIVGAYAINNELGDVIVALVFGVLGFVMDRFQFPKINLVIPLMIGALMETSFSQTLLAMGPKGFVTRPISVGILLVIVVILFLAFRPKHRRRVLNQTTDEGGIQ</sequence>
<feature type="transmembrane region" description="Helical" evidence="1">
    <location>
        <begin position="415"/>
        <end position="431"/>
    </location>
</feature>
<dbReference type="RefSeq" id="WP_275472701.1">
    <property type="nucleotide sequence ID" value="NZ_CP162940.1"/>
</dbReference>
<evidence type="ECO:0000256" key="1">
    <source>
        <dbReference type="SAM" id="Phobius"/>
    </source>
</evidence>
<feature type="transmembrane region" description="Helical" evidence="1">
    <location>
        <begin position="58"/>
        <end position="83"/>
    </location>
</feature>
<dbReference type="InterPro" id="IPR002823">
    <property type="entry name" value="DUF112_TM"/>
</dbReference>
<protein>
    <submittedName>
        <fullName evidence="3">Tripartite tricarboxylate transporter permease</fullName>
    </submittedName>
</protein>
<feature type="transmembrane region" description="Helical" evidence="1">
    <location>
        <begin position="136"/>
        <end position="158"/>
    </location>
</feature>
<comment type="caution">
    <text evidence="3">The sequence shown here is derived from an EMBL/GenBank/DDBJ whole genome shotgun (WGS) entry which is preliminary data.</text>
</comment>
<feature type="transmembrane region" description="Helical" evidence="1">
    <location>
        <begin position="12"/>
        <end position="38"/>
    </location>
</feature>
<feature type="transmembrane region" description="Helical" evidence="1">
    <location>
        <begin position="465"/>
        <end position="485"/>
    </location>
</feature>
<reference evidence="3 4" key="1">
    <citation type="journal article" date="2024" name="Int. J. Mol. Sci.">
        <title>Exploration of Alicyclobacillus spp. Genome in Search of Antibiotic Resistance.</title>
        <authorList>
            <person name="Bucka-Kolendo J."/>
            <person name="Kiousi D.E."/>
            <person name="Dekowska A."/>
            <person name="Mikolajczuk-Szczyrba A."/>
            <person name="Karadedos D.M."/>
            <person name="Michael P."/>
            <person name="Galanis A."/>
            <person name="Sokolowska B."/>
        </authorList>
    </citation>
    <scope>NUCLEOTIDE SEQUENCE [LARGE SCALE GENOMIC DNA]</scope>
    <source>
        <strain evidence="3 4">KKP 3000</strain>
    </source>
</reference>
<feature type="transmembrane region" description="Helical" evidence="1">
    <location>
        <begin position="361"/>
        <end position="380"/>
    </location>
</feature>
<gene>
    <name evidence="3" type="ORF">KKP3000_002153</name>
</gene>
<name>A0ABV5AA65_9BACL</name>
<feature type="transmembrane region" description="Helical" evidence="1">
    <location>
        <begin position="321"/>
        <end position="341"/>
    </location>
</feature>
<organism evidence="3 4">
    <name type="scientific">Alicyclobacillus fastidiosus</name>
    <dbReference type="NCBI Taxonomy" id="392011"/>
    <lineage>
        <taxon>Bacteria</taxon>
        <taxon>Bacillati</taxon>
        <taxon>Bacillota</taxon>
        <taxon>Bacilli</taxon>
        <taxon>Bacillales</taxon>
        <taxon>Alicyclobacillaceae</taxon>
        <taxon>Alicyclobacillus</taxon>
    </lineage>
</organism>
<accession>A0ABV5AA65</accession>
<evidence type="ECO:0000259" key="2">
    <source>
        <dbReference type="Pfam" id="PF01970"/>
    </source>
</evidence>
<evidence type="ECO:0000313" key="4">
    <source>
        <dbReference type="Proteomes" id="UP001579974"/>
    </source>
</evidence>
<feature type="transmembrane region" description="Helical" evidence="1">
    <location>
        <begin position="392"/>
        <end position="409"/>
    </location>
</feature>
<dbReference type="PANTHER" id="PTHR35342">
    <property type="entry name" value="TRICARBOXYLIC TRANSPORT PROTEIN"/>
    <property type="match status" value="1"/>
</dbReference>
<feature type="transmembrane region" description="Helical" evidence="1">
    <location>
        <begin position="197"/>
        <end position="215"/>
    </location>
</feature>